<dbReference type="Pfam" id="PF13205">
    <property type="entry name" value="Big_5"/>
    <property type="match status" value="2"/>
</dbReference>
<proteinExistence type="predicted"/>
<dbReference type="HOGENOM" id="CLU_548508_0_0_12"/>
<dbReference type="PaxDb" id="665571-STHERM_c20260"/>
<dbReference type="RefSeq" id="WP_013314800.1">
    <property type="nucleotide sequence ID" value="NC_014484.1"/>
</dbReference>
<evidence type="ECO:0000313" key="5">
    <source>
        <dbReference type="Proteomes" id="UP000001296"/>
    </source>
</evidence>
<gene>
    <name evidence="4" type="ordered locus">STHERM_c20260</name>
</gene>
<protein>
    <recommendedName>
        <fullName evidence="3">SbsA Ig-like domain-containing protein</fullName>
    </recommendedName>
</protein>
<evidence type="ECO:0000256" key="2">
    <source>
        <dbReference type="SAM" id="MobiDB-lite"/>
    </source>
</evidence>
<reference key="1">
    <citation type="submission" date="2009-08" db="EMBL/GenBank/DDBJ databases">
        <title>The genome sequence of Spirochaeta thermophila DSM6192.</title>
        <authorList>
            <person name="Angelov A."/>
            <person name="Mientus M."/>
            <person name="Wittenberg S."/>
            <person name="Lehmann R."/>
            <person name="Liesegang H."/>
            <person name="Daniel R."/>
            <person name="Liebl W."/>
        </authorList>
    </citation>
    <scope>NUCLEOTIDE SEQUENCE</scope>
    <source>
        <strain>DSM 6192</strain>
    </source>
</reference>
<dbReference type="AlphaFoldDB" id="E0RQI5"/>
<dbReference type="Proteomes" id="UP000001296">
    <property type="component" value="Chromosome"/>
</dbReference>
<keyword evidence="1" id="KW-0732">Signal</keyword>
<feature type="domain" description="SbsA Ig-like" evidence="3">
    <location>
        <begin position="259"/>
        <end position="367"/>
    </location>
</feature>
<feature type="domain" description="SbsA Ig-like" evidence="3">
    <location>
        <begin position="160"/>
        <end position="256"/>
    </location>
</feature>
<dbReference type="eggNOG" id="ENOG5031WXW">
    <property type="taxonomic scope" value="Bacteria"/>
</dbReference>
<dbReference type="EMBL" id="CP001698">
    <property type="protein sequence ID" value="ADN02961.1"/>
    <property type="molecule type" value="Genomic_DNA"/>
</dbReference>
<evidence type="ECO:0000259" key="3">
    <source>
        <dbReference type="Pfam" id="PF13205"/>
    </source>
</evidence>
<dbReference type="KEGG" id="sta:STHERM_c20260"/>
<dbReference type="Gene3D" id="2.60.40.3710">
    <property type="match status" value="1"/>
</dbReference>
<organism evidence="4 5">
    <name type="scientific">Winmispira thermophila (strain ATCC 49972 / DSM 6192 / RI 19.B1)</name>
    <name type="common">Spirochaeta thermophila</name>
    <dbReference type="NCBI Taxonomy" id="665571"/>
    <lineage>
        <taxon>Bacteria</taxon>
        <taxon>Pseudomonadati</taxon>
        <taxon>Spirochaetota</taxon>
        <taxon>Spirochaetia</taxon>
        <taxon>Winmispirales</taxon>
        <taxon>Winmispiraceae</taxon>
        <taxon>Winmispira</taxon>
    </lineage>
</organism>
<dbReference type="InterPro" id="IPR032812">
    <property type="entry name" value="SbsA_Ig"/>
</dbReference>
<evidence type="ECO:0000256" key="1">
    <source>
        <dbReference type="ARBA" id="ARBA00022729"/>
    </source>
</evidence>
<sequence length="514" mass="58367">MKGNWWSSTPLPSSAKARRWRWWKSSNLSKASLYLTALSMWFFTSCTDLVDLTPLSLETYPAQSDSIIDCEDSLWIRFSLPMNPDRTEPLFSVKDEENAPVALDTEWKEENALLILIPREPWKRGARYRLIGEGTAKSERGTRHPIHLNIPFFAGSSDLPLTLLWVSPQEGNSVGLTTPLVFHFSRSLNPTSFEAHFSLSPSSEYEISFNQDNTEVTITPSVTWEGLTTYTWRTGKEVTDTEGISISHEYEGSFRTLEDTTPPSVEGLYTTSKETPDPSSRMPLEMLDNERGILIRFSEAMQQEKLEQLITLEPSLDVDIIPLTPSTVFLSPQQLWEPEGTYTLTISGDITDISGNTMGEEFHHTFTIEGIPAQRLESVTLQSEHESYTYTQPDWGSETFLPAVVGIDSTLTVILTFSQPFTEEEAQRLVDAVSLEPFFPYYLSNPECVRVTSLPDSKQVTFEFHEVEGVDSDDPGYLEYWYLLKIKGGPRYFINETGSYLLEDLTIRLSLREM</sequence>
<feature type="compositionally biased region" description="Polar residues" evidence="2">
    <location>
        <begin position="259"/>
        <end position="273"/>
    </location>
</feature>
<accession>E0RQI5</accession>
<evidence type="ECO:0000313" key="4">
    <source>
        <dbReference type="EMBL" id="ADN02961.1"/>
    </source>
</evidence>
<feature type="region of interest" description="Disordered" evidence="2">
    <location>
        <begin position="256"/>
        <end position="281"/>
    </location>
</feature>
<name>E0RQI5_WINT6</name>
<reference evidence="4 5" key="2">
    <citation type="journal article" date="2010" name="J. Bacteriol.">
        <title>Genome sequence of the polysaccharide-degrading, thermophilic anaerobe Spirochaeta thermophila DSM 6192.</title>
        <authorList>
            <person name="Angelov A."/>
            <person name="Liebl S."/>
            <person name="Ballschmiter M."/>
            <person name="Bomeke M."/>
            <person name="Lehmann R."/>
            <person name="Liesegang H."/>
            <person name="Daniel R."/>
            <person name="Liebl W."/>
        </authorList>
    </citation>
    <scope>NUCLEOTIDE SEQUENCE [LARGE SCALE GENOMIC DNA]</scope>
    <source>
        <strain evidence="5">ATCC 49972 / DSM 6192 / RI 19.B1</strain>
    </source>
</reference>